<keyword evidence="3" id="KW-1185">Reference proteome</keyword>
<dbReference type="EMBL" id="CCCS020000078">
    <property type="protein sequence ID" value="CDQ12103.1"/>
    <property type="molecule type" value="Genomic_DNA"/>
</dbReference>
<name>A0A060UZM8_9PROT</name>
<proteinExistence type="predicted"/>
<reference evidence="2 3" key="3">
    <citation type="submission" date="2017-03" db="EMBL/GenBank/DDBJ databases">
        <authorList>
            <person name="Regsiter A."/>
            <person name="William W."/>
        </authorList>
    </citation>
    <scope>NUCLEOTIDE SEQUENCE [LARGE SCALE GENOMIC DNA]</scope>
    <source>
        <strain evidence="2">PRJEB5721</strain>
    </source>
</reference>
<organism evidence="1">
    <name type="scientific">Acidithiobacillus ferrivorans</name>
    <dbReference type="NCBI Taxonomy" id="160808"/>
    <lineage>
        <taxon>Bacteria</taxon>
        <taxon>Pseudomonadati</taxon>
        <taxon>Pseudomonadota</taxon>
        <taxon>Acidithiobacillia</taxon>
        <taxon>Acidithiobacillales</taxon>
        <taxon>Acidithiobacillaceae</taxon>
        <taxon>Acidithiobacillus</taxon>
    </lineage>
</organism>
<dbReference type="EMBL" id="LT841305">
    <property type="protein sequence ID" value="SMH64769.1"/>
    <property type="molecule type" value="Genomic_DNA"/>
</dbReference>
<accession>A0A060UZM8</accession>
<evidence type="ECO:0000313" key="2">
    <source>
        <dbReference type="EMBL" id="SMH64769.1"/>
    </source>
</evidence>
<protein>
    <submittedName>
        <fullName evidence="1">Uncharacterized protein</fullName>
    </submittedName>
</protein>
<reference evidence="1" key="1">
    <citation type="submission" date="2014-03" db="EMBL/GenBank/DDBJ databases">
        <authorList>
            <person name="Genoscope - CEA"/>
        </authorList>
    </citation>
    <scope>NUCLEOTIDE SEQUENCE [LARGE SCALE GENOMIC DNA]</scope>
    <source>
        <strain evidence="1">CF27</strain>
    </source>
</reference>
<evidence type="ECO:0000313" key="1">
    <source>
        <dbReference type="EMBL" id="CDQ12103.1"/>
    </source>
</evidence>
<gene>
    <name evidence="2" type="ORF">AFERRI_10803</name>
    <name evidence="1" type="ORF">AFERRI_80052</name>
</gene>
<dbReference type="RefSeq" id="WP_156103962.1">
    <property type="nucleotide sequence ID" value="NZ_CCCS020000078.1"/>
</dbReference>
<sequence length="182" mass="20105">MKPTSTARKQLRQSINASRSANGVRYLLAIWPGTWDWMERMNTHFHGLPMLTPGIDRVFDLEIHNVLYDIGHLGTALSNGTLKAAVRRRLLTSMAVCARTAVSTTTGKDHSDMWDWRATPFDAFAPIGGVIHMESRDPDIEGLRYVAGHILGADSELTDTDVHHLLIGKSTIFPAQEDAANG</sequence>
<evidence type="ECO:0000313" key="3">
    <source>
        <dbReference type="Proteomes" id="UP000193925"/>
    </source>
</evidence>
<dbReference type="AlphaFoldDB" id="A0A060UZM8"/>
<reference evidence="1" key="2">
    <citation type="submission" date="2014-07" db="EMBL/GenBank/DDBJ databases">
        <title>Initial genome analysis of the psychrotolerant acidophile Acidithiobacillus ferrivorans CF27: insights into iron and sulfur oxidation pathways and into biofilm formation.</title>
        <authorList>
            <person name="Talla E."/>
            <person name="Hedrich S."/>
            <person name="Mangenot S."/>
            <person name="Ji B."/>
            <person name="Johnson D.B."/>
            <person name="Barbe V."/>
            <person name="Bonnefoy V."/>
        </authorList>
    </citation>
    <scope>NUCLEOTIDE SEQUENCE [LARGE SCALE GENOMIC DNA]</scope>
    <source>
        <strain evidence="1">CF27</strain>
    </source>
</reference>
<dbReference type="Proteomes" id="UP000193925">
    <property type="component" value="Chromosome AFERRI"/>
</dbReference>